<dbReference type="PANTHER" id="PTHR24043:SF8">
    <property type="entry name" value="EGF-LIKE DOMAIN-CONTAINING PROTEIN"/>
    <property type="match status" value="1"/>
</dbReference>
<feature type="domain" description="EGF-like" evidence="3">
    <location>
        <begin position="470"/>
        <end position="505"/>
    </location>
</feature>
<evidence type="ECO:0000256" key="1">
    <source>
        <dbReference type="ARBA" id="ARBA00022536"/>
    </source>
</evidence>
<feature type="domain" description="EGF-like" evidence="3">
    <location>
        <begin position="237"/>
        <end position="273"/>
    </location>
</feature>
<keyword evidence="5" id="KW-1185">Reference proteome</keyword>
<accession>A0A8W8NL23</accession>
<dbReference type="InterPro" id="IPR000742">
    <property type="entry name" value="EGF"/>
</dbReference>
<dbReference type="AlphaFoldDB" id="A0A8W8NL23"/>
<dbReference type="SMART" id="SM00181">
    <property type="entry name" value="EGF"/>
    <property type="match status" value="8"/>
</dbReference>
<feature type="domain" description="EGF-like" evidence="3">
    <location>
        <begin position="330"/>
        <end position="366"/>
    </location>
</feature>
<dbReference type="EnsemblMetazoa" id="G7714.1">
    <property type="protein sequence ID" value="G7714.1:cds"/>
    <property type="gene ID" value="G7714"/>
</dbReference>
<evidence type="ECO:0000259" key="3">
    <source>
        <dbReference type="SMART" id="SM00181"/>
    </source>
</evidence>
<dbReference type="InterPro" id="IPR009030">
    <property type="entry name" value="Growth_fac_rcpt_cys_sf"/>
</dbReference>
<evidence type="ECO:0000256" key="2">
    <source>
        <dbReference type="SAM" id="Phobius"/>
    </source>
</evidence>
<proteinExistence type="predicted"/>
<dbReference type="PANTHER" id="PTHR24043">
    <property type="entry name" value="SCAVENGER RECEPTOR CLASS F"/>
    <property type="match status" value="1"/>
</dbReference>
<feature type="domain" description="EGF-like" evidence="3">
    <location>
        <begin position="190"/>
        <end position="226"/>
    </location>
</feature>
<dbReference type="SUPFAM" id="SSF57184">
    <property type="entry name" value="Growth factor receptor domain"/>
    <property type="match status" value="1"/>
</dbReference>
<feature type="transmembrane region" description="Helical" evidence="2">
    <location>
        <begin position="517"/>
        <end position="540"/>
    </location>
</feature>
<keyword evidence="2" id="KW-0812">Transmembrane</keyword>
<dbReference type="GO" id="GO:0005044">
    <property type="term" value="F:scavenger receptor activity"/>
    <property type="evidence" value="ECO:0007669"/>
    <property type="project" value="InterPro"/>
</dbReference>
<evidence type="ECO:0000313" key="5">
    <source>
        <dbReference type="Proteomes" id="UP000005408"/>
    </source>
</evidence>
<keyword evidence="2" id="KW-1133">Transmembrane helix</keyword>
<reference evidence="4" key="1">
    <citation type="submission" date="2022-08" db="UniProtKB">
        <authorList>
            <consortium name="EnsemblMetazoa"/>
        </authorList>
    </citation>
    <scope>IDENTIFICATION</scope>
    <source>
        <strain evidence="4">05x7-T-G4-1.051#20</strain>
    </source>
</reference>
<keyword evidence="1" id="KW-0245">EGF-like domain</keyword>
<dbReference type="Gene3D" id="2.170.300.10">
    <property type="entry name" value="Tie2 ligand-binding domain superfamily"/>
    <property type="match status" value="3"/>
</dbReference>
<protein>
    <recommendedName>
        <fullName evidence="3">EGF-like domain-containing protein</fullName>
    </recommendedName>
</protein>
<organism evidence="4 5">
    <name type="scientific">Magallana gigas</name>
    <name type="common">Pacific oyster</name>
    <name type="synonym">Crassostrea gigas</name>
    <dbReference type="NCBI Taxonomy" id="29159"/>
    <lineage>
        <taxon>Eukaryota</taxon>
        <taxon>Metazoa</taxon>
        <taxon>Spiralia</taxon>
        <taxon>Lophotrochozoa</taxon>
        <taxon>Mollusca</taxon>
        <taxon>Bivalvia</taxon>
        <taxon>Autobranchia</taxon>
        <taxon>Pteriomorphia</taxon>
        <taxon>Ostreida</taxon>
        <taxon>Ostreoidea</taxon>
        <taxon>Ostreidae</taxon>
        <taxon>Magallana</taxon>
    </lineage>
</organism>
<keyword evidence="2" id="KW-0472">Membrane</keyword>
<dbReference type="Proteomes" id="UP000005408">
    <property type="component" value="Unassembled WGS sequence"/>
</dbReference>
<dbReference type="InterPro" id="IPR042635">
    <property type="entry name" value="MEGF10/SREC1/2-like"/>
</dbReference>
<sequence length="742" mass="82107">MIFNVSPVQFVVPGVTDADSSKTHVSNLSSGLYPYFPNRTVDGNFSQKIQACLHTADESGIREAWLRIDLQIVRSIKSVKFWYRNDSCNTGSYGVNCSKTCGHCNNSETCDIDTGECDDNGCALPGLRPPICDDCSESFEYGQNCQNRCSYHCYNNDTCDPIFGNCSRCASGYRNAKCDEKCNNGTYGENCTYQCGKCLDAVTCNHVNGTCPKGCKPGWQNTEKCDKQCNNGTYGENCTYQCGECLNAVTCNHVNGTCPMGCKPGWQNTDKCDKQCSTYEYGQNCQNRCSYHCYNNDTCDPLFGNCSRCASGYQNAKCDEECNNGTYGENCTYQCGECLNAVTCNHVNGTCPKGCKPGWQNTDKCDKQCNNGTYGENCTYQCGACLNAVTCNHFNGTCPKGCKPGWQTTDKCDKPCRNGTFGINCMYNCSGNCERNDTCDRRNGSCVNCAPGWENQHCNKTCDVGSYGSNCEETCGRCLGAGNCSLTDGNCLGGCQEGFTGDNCHERIQNLHNTPDAAVIAAPVVATVVLITVIVVVVILRKAKVNACKRRKRKKRGIQLHSKLVHTEKIANACRKGRQAYFALKIREHLSPDTISRLYTRVVLPSIVYGCELWDLWNNTVKAAVTNFHIDFGRQCMLSDPDFILFNTIYAGRPLFAHISTVCLGTVALRDAWWNTVIEDFDISLSVELCGLCPQDLYLFLLGSSFLSVTVSYNNERSLHILNFRFLRDAAAWHNRHLKLTQ</sequence>
<feature type="domain" description="EGF-like" evidence="3">
    <location>
        <begin position="148"/>
        <end position="179"/>
    </location>
</feature>
<evidence type="ECO:0000313" key="4">
    <source>
        <dbReference type="EnsemblMetazoa" id="G7714.1:cds"/>
    </source>
</evidence>
<feature type="domain" description="EGF-like" evidence="3">
    <location>
        <begin position="284"/>
        <end position="319"/>
    </location>
</feature>
<feature type="domain" description="EGF-like" evidence="3">
    <location>
        <begin position="428"/>
        <end position="459"/>
    </location>
</feature>
<name>A0A8W8NL23_MAGGI</name>
<feature type="domain" description="EGF-like" evidence="3">
    <location>
        <begin position="377"/>
        <end position="413"/>
    </location>
</feature>